<evidence type="ECO:0000256" key="3">
    <source>
        <dbReference type="ARBA" id="ARBA00022759"/>
    </source>
</evidence>
<dbReference type="Pfam" id="PF08340">
    <property type="entry name" value="YicC-like_C"/>
    <property type="match status" value="1"/>
</dbReference>
<accession>A0ABS2GE84</accession>
<name>A0ABS2GE84_9FIRM</name>
<gene>
    <name evidence="8" type="ORF">H6A01_03880</name>
</gene>
<evidence type="ECO:0000256" key="4">
    <source>
        <dbReference type="ARBA" id="ARBA00022801"/>
    </source>
</evidence>
<keyword evidence="4" id="KW-0378">Hydrolase</keyword>
<proteinExistence type="inferred from homology"/>
<evidence type="ECO:0000256" key="5">
    <source>
        <dbReference type="ARBA" id="ARBA00035648"/>
    </source>
</evidence>
<organism evidence="8 9">
    <name type="scientific">Veillonella magna</name>
    <dbReference type="NCBI Taxonomy" id="464322"/>
    <lineage>
        <taxon>Bacteria</taxon>
        <taxon>Bacillati</taxon>
        <taxon>Bacillota</taxon>
        <taxon>Negativicutes</taxon>
        <taxon>Veillonellales</taxon>
        <taxon>Veillonellaceae</taxon>
        <taxon>Veillonella</taxon>
    </lineage>
</organism>
<protein>
    <submittedName>
        <fullName evidence="8">YicC family protein</fullName>
    </submittedName>
</protein>
<dbReference type="NCBIfam" id="TIGR00255">
    <property type="entry name" value="YicC/YloC family endoribonuclease"/>
    <property type="match status" value="1"/>
</dbReference>
<reference evidence="8 9" key="1">
    <citation type="journal article" date="2021" name="Sci. Rep.">
        <title>The distribution of antibiotic resistance genes in chicken gut microbiota commensals.</title>
        <authorList>
            <person name="Juricova H."/>
            <person name="Matiasovicova J."/>
            <person name="Kubasova T."/>
            <person name="Cejkova D."/>
            <person name="Rychlik I."/>
        </authorList>
    </citation>
    <scope>NUCLEOTIDE SEQUENCE [LARGE SCALE GENOMIC DNA]</scope>
    <source>
        <strain evidence="8 9">An537</strain>
    </source>
</reference>
<evidence type="ECO:0000256" key="2">
    <source>
        <dbReference type="ARBA" id="ARBA00022722"/>
    </source>
</evidence>
<feature type="domain" description="Endoribonuclease YicC-like C-terminal" evidence="7">
    <location>
        <begin position="174"/>
        <end position="292"/>
    </location>
</feature>
<evidence type="ECO:0000259" key="6">
    <source>
        <dbReference type="Pfam" id="PF03755"/>
    </source>
</evidence>
<comment type="similarity">
    <text evidence="5">Belongs to the YicC/YloC family.</text>
</comment>
<dbReference type="Pfam" id="PF03755">
    <property type="entry name" value="YicC-like_N"/>
    <property type="match status" value="1"/>
</dbReference>
<dbReference type="EMBL" id="JACJLA010000005">
    <property type="protein sequence ID" value="MBM6912471.1"/>
    <property type="molecule type" value="Genomic_DNA"/>
</dbReference>
<keyword evidence="3" id="KW-0255">Endonuclease</keyword>
<keyword evidence="2" id="KW-0540">Nuclease</keyword>
<dbReference type="InterPro" id="IPR013527">
    <property type="entry name" value="YicC-like_N"/>
</dbReference>
<keyword evidence="9" id="KW-1185">Reference proteome</keyword>
<evidence type="ECO:0000313" key="8">
    <source>
        <dbReference type="EMBL" id="MBM6912471.1"/>
    </source>
</evidence>
<comment type="caution">
    <text evidence="8">The sequence shown here is derived from an EMBL/GenBank/DDBJ whole genome shotgun (WGS) entry which is preliminary data.</text>
</comment>
<sequence length="292" mass="32733">MNSMTGFGSGRAANEQLDVTIEMKSVNSRYCDIICKVPRLFTAVEDEIRRMVKGSLARGKIEVSISYKSGTKGRTLTVDSALVQEVRRALVREGFYGSEQEVPLSAVTAVSNECFSVEEVDITPDTIAMLTMKAAEEAITNLLKMRAKEGEALRLDIEARLQTLENIVEAIDCHKTDVLTAYEERLRRRLDDMLSALGKTVDEDRILQEVAIMADKTDISEEIVRFGSHVVQLRNTLNDTEPIGRKLDFLIQEMNREVNTMGSKGADLSITDRVVALKCELEKIREQIQNIE</sequence>
<dbReference type="InterPro" id="IPR013551">
    <property type="entry name" value="YicC-like_C"/>
</dbReference>
<dbReference type="PANTHER" id="PTHR30636:SF3">
    <property type="entry name" value="UPF0701 PROTEIN YICC"/>
    <property type="match status" value="1"/>
</dbReference>
<dbReference type="InterPro" id="IPR005229">
    <property type="entry name" value="YicC/YloC-like"/>
</dbReference>
<feature type="domain" description="Endoribonuclease YicC-like N-terminal" evidence="6">
    <location>
        <begin position="1"/>
        <end position="154"/>
    </location>
</feature>
<dbReference type="Proteomes" id="UP000707138">
    <property type="component" value="Unassembled WGS sequence"/>
</dbReference>
<comment type="cofactor">
    <cofactor evidence="1">
        <name>a divalent metal cation</name>
        <dbReference type="ChEBI" id="CHEBI:60240"/>
    </cofactor>
</comment>
<evidence type="ECO:0000256" key="1">
    <source>
        <dbReference type="ARBA" id="ARBA00001968"/>
    </source>
</evidence>
<evidence type="ECO:0000313" key="9">
    <source>
        <dbReference type="Proteomes" id="UP000707138"/>
    </source>
</evidence>
<dbReference type="PANTHER" id="PTHR30636">
    <property type="entry name" value="UPF0701 PROTEIN YICC"/>
    <property type="match status" value="1"/>
</dbReference>
<dbReference type="RefSeq" id="WP_028256048.1">
    <property type="nucleotide sequence ID" value="NZ_JACJLA010000005.1"/>
</dbReference>
<evidence type="ECO:0000259" key="7">
    <source>
        <dbReference type="Pfam" id="PF08340"/>
    </source>
</evidence>